<feature type="non-terminal residue" evidence="1">
    <location>
        <position position="1"/>
    </location>
</feature>
<sequence>MYRPSPPAACTVTLPRAGYCPPTRLSPPPPTPLVRLELGYGSHAAPCWLLYPTTSSAPPLRR</sequence>
<reference evidence="1" key="1">
    <citation type="journal article" date="2021" name="Evol. Appl.">
        <title>The genome of the Pyrenean desman and the effects of bottlenecks and inbreeding on the genomic landscape of an endangered species.</title>
        <authorList>
            <person name="Escoda L."/>
            <person name="Castresana J."/>
        </authorList>
    </citation>
    <scope>NUCLEOTIDE SEQUENCE</scope>
    <source>
        <strain evidence="1">IBE-C5619</strain>
    </source>
</reference>
<organism evidence="1 2">
    <name type="scientific">Galemys pyrenaicus</name>
    <name type="common">Iberian desman</name>
    <name type="synonym">Pyrenean desman</name>
    <dbReference type="NCBI Taxonomy" id="202257"/>
    <lineage>
        <taxon>Eukaryota</taxon>
        <taxon>Metazoa</taxon>
        <taxon>Chordata</taxon>
        <taxon>Craniata</taxon>
        <taxon>Vertebrata</taxon>
        <taxon>Euteleostomi</taxon>
        <taxon>Mammalia</taxon>
        <taxon>Eutheria</taxon>
        <taxon>Laurasiatheria</taxon>
        <taxon>Eulipotyphla</taxon>
        <taxon>Talpidae</taxon>
        <taxon>Galemys</taxon>
    </lineage>
</organism>
<name>A0A8J5ZY44_GALPY</name>
<dbReference type="AlphaFoldDB" id="A0A8J5ZY44"/>
<comment type="caution">
    <text evidence="1">The sequence shown here is derived from an EMBL/GenBank/DDBJ whole genome shotgun (WGS) entry which is preliminary data.</text>
</comment>
<evidence type="ECO:0000313" key="2">
    <source>
        <dbReference type="Proteomes" id="UP000700334"/>
    </source>
</evidence>
<keyword evidence="2" id="KW-1185">Reference proteome</keyword>
<proteinExistence type="predicted"/>
<accession>A0A8J5ZY44</accession>
<evidence type="ECO:0000313" key="1">
    <source>
        <dbReference type="EMBL" id="KAG8509776.1"/>
    </source>
</evidence>
<dbReference type="EMBL" id="JAGFMF010011926">
    <property type="protein sequence ID" value="KAG8509776.1"/>
    <property type="molecule type" value="Genomic_DNA"/>
</dbReference>
<gene>
    <name evidence="1" type="ORF">J0S82_020224</name>
</gene>
<protein>
    <submittedName>
        <fullName evidence="1">Uncharacterized protein</fullName>
    </submittedName>
</protein>
<dbReference type="Proteomes" id="UP000700334">
    <property type="component" value="Unassembled WGS sequence"/>
</dbReference>